<evidence type="ECO:0000313" key="7">
    <source>
        <dbReference type="EMBL" id="TNV73328.1"/>
    </source>
</evidence>
<dbReference type="GO" id="GO:0008270">
    <property type="term" value="F:zinc ion binding"/>
    <property type="evidence" value="ECO:0007669"/>
    <property type="project" value="UniProtKB-KW"/>
</dbReference>
<dbReference type="InterPro" id="IPR013087">
    <property type="entry name" value="Znf_C2H2_type"/>
</dbReference>
<evidence type="ECO:0000256" key="4">
    <source>
        <dbReference type="ARBA" id="ARBA00022833"/>
    </source>
</evidence>
<evidence type="ECO:0000256" key="1">
    <source>
        <dbReference type="ARBA" id="ARBA00022723"/>
    </source>
</evidence>
<evidence type="ECO:0000313" key="8">
    <source>
        <dbReference type="Proteomes" id="UP000785679"/>
    </source>
</evidence>
<keyword evidence="4" id="KW-0862">Zinc</keyword>
<gene>
    <name evidence="7" type="ORF">FGO68_gene1753</name>
</gene>
<organism evidence="7 8">
    <name type="scientific">Halteria grandinella</name>
    <dbReference type="NCBI Taxonomy" id="5974"/>
    <lineage>
        <taxon>Eukaryota</taxon>
        <taxon>Sar</taxon>
        <taxon>Alveolata</taxon>
        <taxon>Ciliophora</taxon>
        <taxon>Intramacronucleata</taxon>
        <taxon>Spirotrichea</taxon>
        <taxon>Stichotrichia</taxon>
        <taxon>Sporadotrichida</taxon>
        <taxon>Halteriidae</taxon>
        <taxon>Halteria</taxon>
    </lineage>
</organism>
<dbReference type="GO" id="GO:0005634">
    <property type="term" value="C:nucleus"/>
    <property type="evidence" value="ECO:0007669"/>
    <property type="project" value="UniProtKB-ARBA"/>
</dbReference>
<accession>A0A8J8NE36</accession>
<dbReference type="PANTHER" id="PTHR19818">
    <property type="entry name" value="ZINC FINGER PROTEIN ZIC AND GLI"/>
    <property type="match status" value="1"/>
</dbReference>
<evidence type="ECO:0000256" key="2">
    <source>
        <dbReference type="ARBA" id="ARBA00022737"/>
    </source>
</evidence>
<dbReference type="AlphaFoldDB" id="A0A8J8NE36"/>
<dbReference type="GO" id="GO:0000978">
    <property type="term" value="F:RNA polymerase II cis-regulatory region sequence-specific DNA binding"/>
    <property type="evidence" value="ECO:0007669"/>
    <property type="project" value="TreeGrafter"/>
</dbReference>
<dbReference type="PROSITE" id="PS00028">
    <property type="entry name" value="ZINC_FINGER_C2H2_1"/>
    <property type="match status" value="2"/>
</dbReference>
<proteinExistence type="predicted"/>
<dbReference type="PANTHER" id="PTHR19818:SF139">
    <property type="entry name" value="PAIR-RULE PROTEIN ODD-PAIRED"/>
    <property type="match status" value="1"/>
</dbReference>
<dbReference type="Pfam" id="PF00096">
    <property type="entry name" value="zf-C2H2"/>
    <property type="match status" value="2"/>
</dbReference>
<dbReference type="GO" id="GO:0000981">
    <property type="term" value="F:DNA-binding transcription factor activity, RNA polymerase II-specific"/>
    <property type="evidence" value="ECO:0007669"/>
    <property type="project" value="TreeGrafter"/>
</dbReference>
<comment type="caution">
    <text evidence="7">The sequence shown here is derived from an EMBL/GenBank/DDBJ whole genome shotgun (WGS) entry which is preliminary data.</text>
</comment>
<keyword evidence="2" id="KW-0677">Repeat</keyword>
<dbReference type="PROSITE" id="PS50157">
    <property type="entry name" value="ZINC_FINGER_C2H2_2"/>
    <property type="match status" value="2"/>
</dbReference>
<sequence length="162" mass="18835">MKCLGPDSLSQISRIQALFPDQVLSNFLIIRGADCELEEFEGRAYIPLTKNFLQIKFINQSTGRRVSVFICLENCNKCQKLFRKWHNLFDHLRIHTGERPFECPVDGCKFAFNQLSNQKKHLDVHRGAVNLRCKACLQTFPKASLVDHFERDHKMVKGDKRL</sequence>
<dbReference type="Proteomes" id="UP000785679">
    <property type="component" value="Unassembled WGS sequence"/>
</dbReference>
<dbReference type="EMBL" id="RRYP01019212">
    <property type="protein sequence ID" value="TNV73328.1"/>
    <property type="molecule type" value="Genomic_DNA"/>
</dbReference>
<feature type="domain" description="C2H2-type" evidence="6">
    <location>
        <begin position="101"/>
        <end position="130"/>
    </location>
</feature>
<dbReference type="InterPro" id="IPR050329">
    <property type="entry name" value="GLI_C2H2-zinc-finger"/>
</dbReference>
<keyword evidence="8" id="KW-1185">Reference proteome</keyword>
<dbReference type="SUPFAM" id="SSF57667">
    <property type="entry name" value="beta-beta-alpha zinc fingers"/>
    <property type="match status" value="1"/>
</dbReference>
<dbReference type="GO" id="GO:0045944">
    <property type="term" value="P:positive regulation of transcription by RNA polymerase II"/>
    <property type="evidence" value="ECO:0007669"/>
    <property type="project" value="UniProtKB-ARBA"/>
</dbReference>
<protein>
    <recommendedName>
        <fullName evidence="6">C2H2-type domain-containing protein</fullName>
    </recommendedName>
</protein>
<dbReference type="OrthoDB" id="8630045at2759"/>
<feature type="domain" description="C2H2-type" evidence="6">
    <location>
        <begin position="73"/>
        <end position="100"/>
    </location>
</feature>
<evidence type="ECO:0000256" key="3">
    <source>
        <dbReference type="ARBA" id="ARBA00022771"/>
    </source>
</evidence>
<reference evidence="7" key="1">
    <citation type="submission" date="2019-06" db="EMBL/GenBank/DDBJ databases">
        <authorList>
            <person name="Zheng W."/>
        </authorList>
    </citation>
    <scope>NUCLEOTIDE SEQUENCE</scope>
    <source>
        <strain evidence="7">QDHG01</strain>
    </source>
</reference>
<evidence type="ECO:0000259" key="6">
    <source>
        <dbReference type="PROSITE" id="PS50157"/>
    </source>
</evidence>
<keyword evidence="3 5" id="KW-0863">Zinc-finger</keyword>
<name>A0A8J8NE36_HALGN</name>
<dbReference type="SMART" id="SM00355">
    <property type="entry name" value="ZnF_C2H2"/>
    <property type="match status" value="3"/>
</dbReference>
<dbReference type="InterPro" id="IPR036236">
    <property type="entry name" value="Znf_C2H2_sf"/>
</dbReference>
<evidence type="ECO:0000256" key="5">
    <source>
        <dbReference type="PROSITE-ProRule" id="PRU00042"/>
    </source>
</evidence>
<dbReference type="Gene3D" id="3.30.160.60">
    <property type="entry name" value="Classic Zinc Finger"/>
    <property type="match status" value="2"/>
</dbReference>
<keyword evidence="1" id="KW-0479">Metal-binding</keyword>